<dbReference type="EMBL" id="WMET01000001">
    <property type="protein sequence ID" value="MYL18481.1"/>
    <property type="molecule type" value="Genomic_DNA"/>
</dbReference>
<dbReference type="CDD" id="cd07743">
    <property type="entry name" value="metallo-hydrolase-like_MBL-fold"/>
    <property type="match status" value="1"/>
</dbReference>
<protein>
    <submittedName>
        <fullName evidence="2">MBL fold metallo-hydrolase</fullName>
    </submittedName>
</protein>
<proteinExistence type="predicted"/>
<dbReference type="Proteomes" id="UP000460949">
    <property type="component" value="Unassembled WGS sequence"/>
</dbReference>
<dbReference type="InterPro" id="IPR036866">
    <property type="entry name" value="RibonucZ/Hydroxyglut_hydro"/>
</dbReference>
<accession>A0A845DLF7</accession>
<evidence type="ECO:0000313" key="3">
    <source>
        <dbReference type="Proteomes" id="UP000460949"/>
    </source>
</evidence>
<organism evidence="2 3">
    <name type="scientific">Halobacillus litoralis</name>
    <dbReference type="NCBI Taxonomy" id="45668"/>
    <lineage>
        <taxon>Bacteria</taxon>
        <taxon>Bacillati</taxon>
        <taxon>Bacillota</taxon>
        <taxon>Bacilli</taxon>
        <taxon>Bacillales</taxon>
        <taxon>Bacillaceae</taxon>
        <taxon>Halobacillus</taxon>
    </lineage>
</organism>
<keyword evidence="2" id="KW-0378">Hydrolase</keyword>
<dbReference type="Gene3D" id="3.60.15.10">
    <property type="entry name" value="Ribonuclease Z/Hydroxyacylglutathione hydrolase-like"/>
    <property type="match status" value="1"/>
</dbReference>
<dbReference type="SMART" id="SM00849">
    <property type="entry name" value="Lactamase_B"/>
    <property type="match status" value="1"/>
</dbReference>
<gene>
    <name evidence="2" type="ORF">GLW04_01180</name>
</gene>
<comment type="caution">
    <text evidence="2">The sequence shown here is derived from an EMBL/GenBank/DDBJ whole genome shotgun (WGS) entry which is preliminary data.</text>
</comment>
<dbReference type="PANTHER" id="PTHR42951:SF14">
    <property type="entry name" value="METALLO-BETA-LACTAMASE SUPERFAMILY PROTEIN"/>
    <property type="match status" value="1"/>
</dbReference>
<reference evidence="2 3" key="1">
    <citation type="submission" date="2019-11" db="EMBL/GenBank/DDBJ databases">
        <title>Genome sequences of 17 halophilic strains isolated from different environments.</title>
        <authorList>
            <person name="Furrow R.E."/>
        </authorList>
    </citation>
    <scope>NUCLEOTIDE SEQUENCE [LARGE SCALE GENOMIC DNA]</scope>
    <source>
        <strain evidence="2 3">22511_23_Filter</strain>
    </source>
</reference>
<dbReference type="InterPro" id="IPR050855">
    <property type="entry name" value="NDM-1-like"/>
</dbReference>
<name>A0A845DLF7_9BACI</name>
<dbReference type="GO" id="GO:0016787">
    <property type="term" value="F:hydrolase activity"/>
    <property type="evidence" value="ECO:0007669"/>
    <property type="project" value="UniProtKB-KW"/>
</dbReference>
<feature type="domain" description="Metallo-beta-lactamase" evidence="1">
    <location>
        <begin position="16"/>
        <end position="205"/>
    </location>
</feature>
<dbReference type="InterPro" id="IPR001279">
    <property type="entry name" value="Metallo-B-lactamas"/>
</dbReference>
<dbReference type="AlphaFoldDB" id="A0A845DLF7"/>
<sequence length="299" mass="33335">MMFQQISDSCYYHHSSVNIGYVHKDDTGLLIDSGIDRSSVKKVLKELEKRQLPLTHLFITHAHADHYGGASYVQSAYNVHTSAPVLEEAVLSNPILEPLYLFSGVEPLDGLRNKFLEGPPVRIDRVVDEGEVAFGCLKTELMLLPGHSHHQLALKTADILFAADSYFSLETLKKHRIPFLVDAGKTIHSLERLLDLQISGAVPGHGAFEKDPSETIRQNILYHQQMLDAVQAEVVANGEITHEALIANLCERYDVQASSLGQWLLYRTAVTAYAVTLTKAGSIESRLNHHKWVFSSISR</sequence>
<dbReference type="Pfam" id="PF00753">
    <property type="entry name" value="Lactamase_B"/>
    <property type="match status" value="1"/>
</dbReference>
<evidence type="ECO:0000259" key="1">
    <source>
        <dbReference type="SMART" id="SM00849"/>
    </source>
</evidence>
<dbReference type="SUPFAM" id="SSF56281">
    <property type="entry name" value="Metallo-hydrolase/oxidoreductase"/>
    <property type="match status" value="1"/>
</dbReference>
<dbReference type="PANTHER" id="PTHR42951">
    <property type="entry name" value="METALLO-BETA-LACTAMASE DOMAIN-CONTAINING"/>
    <property type="match status" value="1"/>
</dbReference>
<evidence type="ECO:0000313" key="2">
    <source>
        <dbReference type="EMBL" id="MYL18481.1"/>
    </source>
</evidence>